<proteinExistence type="predicted"/>
<accession>A0A0K0D4X8</accession>
<sequence>LNPCGTGEPLIGADPDRVLCTGRQKVDSCPRGYYCHIGANPLTTLCCQKKGIEPCDQPVNLGMGGEELPRWFYDKKQNRQRFSYLFISRPLYRCTLFIYGGIGGNENNFISQTKCNEACPVYRNYCPHGIPLVEGNHVTACGIDRGCPDGFICHMSNEFNVSVCCQIEHGLSQDPVVFCTAPLDPGPCTDFEIRYGYNPTTDSCDEYKYGGCDGTLNNFLSRQRCTEICCKEYRRKH</sequence>
<name>A0A0K0D4X8_ANGCA</name>
<evidence type="ECO:0000313" key="2">
    <source>
        <dbReference type="Proteomes" id="UP000035642"/>
    </source>
</evidence>
<reference evidence="2" key="1">
    <citation type="submission" date="2012-09" db="EMBL/GenBank/DDBJ databases">
        <authorList>
            <person name="Martin A.A."/>
        </authorList>
    </citation>
    <scope>NUCLEOTIDE SEQUENCE</scope>
</reference>
<dbReference type="CDD" id="cd00109">
    <property type="entry name" value="Kunitz-type"/>
    <property type="match status" value="1"/>
</dbReference>
<evidence type="ECO:0000313" key="3">
    <source>
        <dbReference type="WBParaSite" id="ACAC_0000512301-mRNA-1"/>
    </source>
</evidence>
<dbReference type="InterPro" id="IPR006150">
    <property type="entry name" value="Cys_repeat_1"/>
</dbReference>
<reference evidence="3" key="2">
    <citation type="submission" date="2017-02" db="UniProtKB">
        <authorList>
            <consortium name="WormBaseParasite"/>
        </authorList>
    </citation>
    <scope>IDENTIFICATION</scope>
</reference>
<dbReference type="PANTHER" id="PTHR46339:SF2">
    <property type="entry name" value="BPTI_KUNITZ INHIBITOR DOMAIN-CONTAINING PROTEIN"/>
    <property type="match status" value="1"/>
</dbReference>
<dbReference type="SMART" id="SM00289">
    <property type="entry name" value="WR1"/>
    <property type="match status" value="2"/>
</dbReference>
<dbReference type="Pfam" id="PF00014">
    <property type="entry name" value="Kunitz_BPTI"/>
    <property type="match status" value="2"/>
</dbReference>
<evidence type="ECO:0000259" key="1">
    <source>
        <dbReference type="PROSITE" id="PS50279"/>
    </source>
</evidence>
<dbReference type="GO" id="GO:0004867">
    <property type="term" value="F:serine-type endopeptidase inhibitor activity"/>
    <property type="evidence" value="ECO:0007669"/>
    <property type="project" value="InterPro"/>
</dbReference>
<dbReference type="AlphaFoldDB" id="A0A0K0D4X8"/>
<protein>
    <submittedName>
        <fullName evidence="3">Kunitz/Bovine pancreatic trypsin inhibitor domain protein</fullName>
    </submittedName>
</protein>
<dbReference type="Proteomes" id="UP000035642">
    <property type="component" value="Unassembled WGS sequence"/>
</dbReference>
<dbReference type="PANTHER" id="PTHR46339">
    <property type="entry name" value="PROTEIN CBG15282-RELATED"/>
    <property type="match status" value="1"/>
</dbReference>
<feature type="domain" description="BPTI/Kunitz inhibitor" evidence="1">
    <location>
        <begin position="55"/>
        <end position="119"/>
    </location>
</feature>
<dbReference type="SMART" id="SM00131">
    <property type="entry name" value="KU"/>
    <property type="match status" value="2"/>
</dbReference>
<keyword evidence="2" id="KW-1185">Reference proteome</keyword>
<dbReference type="Gene3D" id="4.10.410.10">
    <property type="entry name" value="Pancreatic trypsin inhibitor Kunitz domain"/>
    <property type="match status" value="2"/>
</dbReference>
<feature type="domain" description="BPTI/Kunitz inhibitor" evidence="1">
    <location>
        <begin position="179"/>
        <end position="229"/>
    </location>
</feature>
<organism evidence="2 3">
    <name type="scientific">Angiostrongylus cantonensis</name>
    <name type="common">Rat lungworm</name>
    <dbReference type="NCBI Taxonomy" id="6313"/>
    <lineage>
        <taxon>Eukaryota</taxon>
        <taxon>Metazoa</taxon>
        <taxon>Ecdysozoa</taxon>
        <taxon>Nematoda</taxon>
        <taxon>Chromadorea</taxon>
        <taxon>Rhabditida</taxon>
        <taxon>Rhabditina</taxon>
        <taxon>Rhabditomorpha</taxon>
        <taxon>Strongyloidea</taxon>
        <taxon>Metastrongylidae</taxon>
        <taxon>Angiostrongylus</taxon>
    </lineage>
</organism>
<dbReference type="InterPro" id="IPR002223">
    <property type="entry name" value="Kunitz_BPTI"/>
</dbReference>
<dbReference type="PRINTS" id="PR00759">
    <property type="entry name" value="BASICPTASE"/>
</dbReference>
<dbReference type="InterPro" id="IPR028150">
    <property type="entry name" value="Lustrin_cystein"/>
</dbReference>
<dbReference type="SUPFAM" id="SSF57362">
    <property type="entry name" value="BPTI-like"/>
    <property type="match status" value="2"/>
</dbReference>
<dbReference type="CDD" id="cd22593">
    <property type="entry name" value="Kunitz_conkunitzin"/>
    <property type="match status" value="1"/>
</dbReference>
<dbReference type="Pfam" id="PF14625">
    <property type="entry name" value="Lustrin_cystein"/>
    <property type="match status" value="2"/>
</dbReference>
<dbReference type="WBParaSite" id="ACAC_0000512301-mRNA-1">
    <property type="protein sequence ID" value="ACAC_0000512301-mRNA-1"/>
    <property type="gene ID" value="ACAC_0000512301"/>
</dbReference>
<dbReference type="InterPro" id="IPR036880">
    <property type="entry name" value="Kunitz_BPTI_sf"/>
</dbReference>
<dbReference type="PROSITE" id="PS50279">
    <property type="entry name" value="BPTI_KUNITZ_2"/>
    <property type="match status" value="2"/>
</dbReference>
<dbReference type="InterPro" id="IPR053014">
    <property type="entry name" value="Cuticle_assoc_divergent"/>
</dbReference>